<dbReference type="EMBL" id="NGKC01000020">
    <property type="protein sequence ID" value="RSU09301.1"/>
    <property type="molecule type" value="Genomic_DNA"/>
</dbReference>
<organism evidence="2 3">
    <name type="scientific">Vagococcus acidifermentans</name>
    <dbReference type="NCBI Taxonomy" id="564710"/>
    <lineage>
        <taxon>Bacteria</taxon>
        <taxon>Bacillati</taxon>
        <taxon>Bacillota</taxon>
        <taxon>Bacilli</taxon>
        <taxon>Lactobacillales</taxon>
        <taxon>Enterococcaceae</taxon>
        <taxon>Vagococcus</taxon>
    </lineage>
</organism>
<keyword evidence="1" id="KW-1133">Transmembrane helix</keyword>
<feature type="transmembrane region" description="Helical" evidence="1">
    <location>
        <begin position="49"/>
        <end position="70"/>
    </location>
</feature>
<accession>A0A430AMF0</accession>
<dbReference type="RefSeq" id="WP_126814964.1">
    <property type="nucleotide sequence ID" value="NZ_NGKC01000020.1"/>
</dbReference>
<evidence type="ECO:0000256" key="1">
    <source>
        <dbReference type="SAM" id="Phobius"/>
    </source>
</evidence>
<name>A0A430AMF0_9ENTE</name>
<dbReference type="OrthoDB" id="2200318at2"/>
<keyword evidence="1" id="KW-0472">Membrane</keyword>
<dbReference type="Proteomes" id="UP000286773">
    <property type="component" value="Unassembled WGS sequence"/>
</dbReference>
<gene>
    <name evidence="2" type="ORF">CBF27_12875</name>
</gene>
<evidence type="ECO:0000313" key="2">
    <source>
        <dbReference type="EMBL" id="RSU09301.1"/>
    </source>
</evidence>
<comment type="caution">
    <text evidence="2">The sequence shown here is derived from an EMBL/GenBank/DDBJ whole genome shotgun (WGS) entry which is preliminary data.</text>
</comment>
<protein>
    <submittedName>
        <fullName evidence="2">Uncharacterized protein</fullName>
    </submittedName>
</protein>
<keyword evidence="1" id="KW-0812">Transmembrane</keyword>
<dbReference type="AlphaFoldDB" id="A0A430AMF0"/>
<sequence length="324" mass="36964">MNKTRSLKNKRSNKDLLRTEINNATDPNVRLELTKMLVEIEKEETRSRITVWSSLLIILVASIAFIFYLGNKPVKEKAASNLSETNLSTNKQKISETTETSISETNLSEEQLKKWVMSILDLLPPPPTRYLLDVSINDTDNLAYISVGIDQMDGLGCFRVNEKGELEASGRITGEFYDWTLMSDKYLDTTIAAEFLKKQAEEQDKINETINLARSYLIGKKYAIYPVLYDGIDAEQAMNEHKAPQNLIHDGTQTVNFIDDTSIRIELAGTYRPDYFETYTMSPVTLNIKDYYIPYSFNNDSITFSTWTTDIDGHTITWTITPVN</sequence>
<proteinExistence type="predicted"/>
<reference evidence="2 3" key="1">
    <citation type="submission" date="2017-05" db="EMBL/GenBank/DDBJ databases">
        <title>Vagococcus spp. assemblies.</title>
        <authorList>
            <person name="Gulvik C.A."/>
        </authorList>
    </citation>
    <scope>NUCLEOTIDE SEQUENCE [LARGE SCALE GENOMIC DNA]</scope>
    <source>
        <strain evidence="2 3">LMG 24798</strain>
    </source>
</reference>
<evidence type="ECO:0000313" key="3">
    <source>
        <dbReference type="Proteomes" id="UP000286773"/>
    </source>
</evidence>
<keyword evidence="3" id="KW-1185">Reference proteome</keyword>